<feature type="chain" id="PRO_5003041304" evidence="1">
    <location>
        <begin position="26"/>
        <end position="405"/>
    </location>
</feature>
<name>D3B374_HETP5</name>
<dbReference type="RefSeq" id="XP_020435889.1">
    <property type="nucleotide sequence ID" value="XM_020573817.1"/>
</dbReference>
<evidence type="ECO:0000313" key="3">
    <source>
        <dbReference type="Proteomes" id="UP000001396"/>
    </source>
</evidence>
<keyword evidence="1" id="KW-0732">Signal</keyword>
<protein>
    <submittedName>
        <fullName evidence="2">Uncharacterized protein</fullName>
    </submittedName>
</protein>
<evidence type="ECO:0000256" key="1">
    <source>
        <dbReference type="SAM" id="SignalP"/>
    </source>
</evidence>
<proteinExistence type="predicted"/>
<organism evidence="2 3">
    <name type="scientific">Heterostelium pallidum (strain ATCC 26659 / Pp 5 / PN500)</name>
    <name type="common">Cellular slime mold</name>
    <name type="synonym">Polysphondylium pallidum</name>
    <dbReference type="NCBI Taxonomy" id="670386"/>
    <lineage>
        <taxon>Eukaryota</taxon>
        <taxon>Amoebozoa</taxon>
        <taxon>Evosea</taxon>
        <taxon>Eumycetozoa</taxon>
        <taxon>Dictyostelia</taxon>
        <taxon>Acytosteliales</taxon>
        <taxon>Acytosteliaceae</taxon>
        <taxon>Heterostelium</taxon>
    </lineage>
</organism>
<dbReference type="InParanoid" id="D3B374"/>
<reference evidence="2 3" key="1">
    <citation type="journal article" date="2011" name="Genome Res.">
        <title>Phylogeny-wide analysis of social amoeba genomes highlights ancient origins for complex intercellular communication.</title>
        <authorList>
            <person name="Heidel A.J."/>
            <person name="Lawal H.M."/>
            <person name="Felder M."/>
            <person name="Schilde C."/>
            <person name="Helps N.R."/>
            <person name="Tunggal B."/>
            <person name="Rivero F."/>
            <person name="John U."/>
            <person name="Schleicher M."/>
            <person name="Eichinger L."/>
            <person name="Platzer M."/>
            <person name="Noegel A.A."/>
            <person name="Schaap P."/>
            <person name="Gloeckner G."/>
        </authorList>
    </citation>
    <scope>NUCLEOTIDE SEQUENCE [LARGE SCALE GENOMIC DNA]</scope>
    <source>
        <strain evidence="3">ATCC 26659 / Pp 5 / PN500</strain>
    </source>
</reference>
<sequence length="405" mass="46088">MNSIKYVHILLFILCLFFKNGNSFGEDILFLDKESSTEPNYIFILLESKDSTEGSAPSIRIYYQSLNDNTNNYIEMDGNTMIGEYSDFSEISMISNDCTVRLYSRENSIIDGSIWRVLLDLQMDGTFQTNGIVSVERSMLVGGESTPLPKYIFQPVQFQNRYNKDEMEIHGLSVVNDRLALASLDNTGLRELGISDYSYIETPMEIDFESIERLPVANDPINRKYVAFITSGIENTKTLVTFDLNDRSLNMFGIPTEISNSNNLLEMKTTLVVGICIFDKTVLLAINNGIDSNETNIVAIDTTTRQADKQTLPYRVTNVIHSRNPRYCSFYSNETETLSIYNIELGTMKETTLTLDQQEGYNIKHFYLSNSFTSPATSIRFNYQHSTIYILTIVILIINLKNILS</sequence>
<comment type="caution">
    <text evidence="2">The sequence shown here is derived from an EMBL/GenBank/DDBJ whole genome shotgun (WGS) entry which is preliminary data.</text>
</comment>
<dbReference type="GeneID" id="31358362"/>
<dbReference type="Proteomes" id="UP000001396">
    <property type="component" value="Unassembled WGS sequence"/>
</dbReference>
<accession>D3B374</accession>
<gene>
    <name evidence="2" type="ORF">PPL_02839</name>
</gene>
<feature type="signal peptide" evidence="1">
    <location>
        <begin position="1"/>
        <end position="25"/>
    </location>
</feature>
<evidence type="ECO:0000313" key="2">
    <source>
        <dbReference type="EMBL" id="EFA83772.1"/>
    </source>
</evidence>
<keyword evidence="3" id="KW-1185">Reference proteome</keyword>
<dbReference type="AlphaFoldDB" id="D3B374"/>
<dbReference type="EMBL" id="ADBJ01000010">
    <property type="protein sequence ID" value="EFA83772.1"/>
    <property type="molecule type" value="Genomic_DNA"/>
</dbReference>